<name>A0A7J0GT23_9ERIC</name>
<dbReference type="Gene3D" id="1.25.10.10">
    <property type="entry name" value="Leucine-rich Repeat Variant"/>
    <property type="match status" value="1"/>
</dbReference>
<sequence>MNPNTYYAKALFGLSVIVLTEKPVISEDLNQLDSSLIDELLANIATLSFVYHKPPDAFVICAKTGQRTEEDDYLNRGEKRNSEPPSHPVDSAAPPLATSSNASHAAARQPVAAPPVLVPDLLGN</sequence>
<gene>
    <name evidence="2" type="ORF">Acr_24g0001230</name>
</gene>
<proteinExistence type="predicted"/>
<dbReference type="EMBL" id="BJWL01000024">
    <property type="protein sequence ID" value="GFZ13933.1"/>
    <property type="molecule type" value="Genomic_DNA"/>
</dbReference>
<dbReference type="InterPro" id="IPR011989">
    <property type="entry name" value="ARM-like"/>
</dbReference>
<accession>A0A7J0GT23</accession>
<evidence type="ECO:0000256" key="1">
    <source>
        <dbReference type="SAM" id="MobiDB-lite"/>
    </source>
</evidence>
<keyword evidence="2" id="KW-0418">Kinase</keyword>
<evidence type="ECO:0000313" key="3">
    <source>
        <dbReference type="Proteomes" id="UP000585474"/>
    </source>
</evidence>
<feature type="compositionally biased region" description="Basic and acidic residues" evidence="1">
    <location>
        <begin position="73"/>
        <end position="82"/>
    </location>
</feature>
<feature type="region of interest" description="Disordered" evidence="1">
    <location>
        <begin position="68"/>
        <end position="111"/>
    </location>
</feature>
<dbReference type="Proteomes" id="UP000585474">
    <property type="component" value="Unassembled WGS sequence"/>
</dbReference>
<keyword evidence="2" id="KW-0808">Transferase</keyword>
<dbReference type="GO" id="GO:0016301">
    <property type="term" value="F:kinase activity"/>
    <property type="evidence" value="ECO:0007669"/>
    <property type="project" value="UniProtKB-KW"/>
</dbReference>
<comment type="caution">
    <text evidence="2">The sequence shown here is derived from an EMBL/GenBank/DDBJ whole genome shotgun (WGS) entry which is preliminary data.</text>
</comment>
<dbReference type="AlphaFoldDB" id="A0A7J0GT23"/>
<organism evidence="2 3">
    <name type="scientific">Actinidia rufa</name>
    <dbReference type="NCBI Taxonomy" id="165716"/>
    <lineage>
        <taxon>Eukaryota</taxon>
        <taxon>Viridiplantae</taxon>
        <taxon>Streptophyta</taxon>
        <taxon>Embryophyta</taxon>
        <taxon>Tracheophyta</taxon>
        <taxon>Spermatophyta</taxon>
        <taxon>Magnoliopsida</taxon>
        <taxon>eudicotyledons</taxon>
        <taxon>Gunneridae</taxon>
        <taxon>Pentapetalae</taxon>
        <taxon>asterids</taxon>
        <taxon>Ericales</taxon>
        <taxon>Actinidiaceae</taxon>
        <taxon>Actinidia</taxon>
    </lineage>
</organism>
<evidence type="ECO:0000313" key="2">
    <source>
        <dbReference type="EMBL" id="GFZ13933.1"/>
    </source>
</evidence>
<reference evidence="2 3" key="1">
    <citation type="submission" date="2019-07" db="EMBL/GenBank/DDBJ databases">
        <title>De Novo Assembly of kiwifruit Actinidia rufa.</title>
        <authorList>
            <person name="Sugita-Konishi S."/>
            <person name="Sato K."/>
            <person name="Mori E."/>
            <person name="Abe Y."/>
            <person name="Kisaki G."/>
            <person name="Hamano K."/>
            <person name="Suezawa K."/>
            <person name="Otani M."/>
            <person name="Fukuda T."/>
            <person name="Manabe T."/>
            <person name="Gomi K."/>
            <person name="Tabuchi M."/>
            <person name="Akimitsu K."/>
            <person name="Kataoka I."/>
        </authorList>
    </citation>
    <scope>NUCLEOTIDE SEQUENCE [LARGE SCALE GENOMIC DNA]</scope>
    <source>
        <strain evidence="3">cv. Fuchu</strain>
    </source>
</reference>
<dbReference type="OrthoDB" id="10254310at2759"/>
<protein>
    <submittedName>
        <fullName evidence="2">Phosphoribulokinase</fullName>
    </submittedName>
</protein>
<keyword evidence="3" id="KW-1185">Reference proteome</keyword>